<comment type="caution">
    <text evidence="8">The sequence shown here is derived from an EMBL/GenBank/DDBJ whole genome shotgun (WGS) entry which is preliminary data.</text>
</comment>
<dbReference type="Proteomes" id="UP001162156">
    <property type="component" value="Unassembled WGS sequence"/>
</dbReference>
<feature type="region of interest" description="Disordered" evidence="6">
    <location>
        <begin position="139"/>
        <end position="158"/>
    </location>
</feature>
<evidence type="ECO:0000313" key="9">
    <source>
        <dbReference type="Proteomes" id="UP001162156"/>
    </source>
</evidence>
<sequence>MAAHSSGQNCNPRTQNCATSHGYGTGHGQSGNQGGSWQPVTSQVHGSQQNYNKVCNINDPNCHQNSNHRGTKTNTTKIKEPKCPGNFQGITKHPTDCKKFLNCANGQTFIQDCAPGTLFNPSLGVCDFPYNVDCTTTQETTETTTNHNDTSDSDGNWQTNYYEHAQKYGQNAGHGKL</sequence>
<dbReference type="PANTHER" id="PTHR23301:SF0">
    <property type="entry name" value="CHITIN-BINDING TYPE-2 DOMAIN-CONTAINING PROTEIN-RELATED"/>
    <property type="match status" value="1"/>
</dbReference>
<feature type="region of interest" description="Disordered" evidence="6">
    <location>
        <begin position="21"/>
        <end position="43"/>
    </location>
</feature>
<dbReference type="SMART" id="SM00494">
    <property type="entry name" value="ChtBD2"/>
    <property type="match status" value="1"/>
</dbReference>
<dbReference type="GO" id="GO:0008061">
    <property type="term" value="F:chitin binding"/>
    <property type="evidence" value="ECO:0007669"/>
    <property type="project" value="UniProtKB-KW"/>
</dbReference>
<dbReference type="AlphaFoldDB" id="A0AAV8ZXF1"/>
<keyword evidence="1" id="KW-0147">Chitin-binding</keyword>
<evidence type="ECO:0000259" key="7">
    <source>
        <dbReference type="PROSITE" id="PS50940"/>
    </source>
</evidence>
<dbReference type="GO" id="GO:0005576">
    <property type="term" value="C:extracellular region"/>
    <property type="evidence" value="ECO:0007669"/>
    <property type="project" value="InterPro"/>
</dbReference>
<keyword evidence="4" id="KW-1015">Disulfide bond</keyword>
<reference evidence="8" key="1">
    <citation type="journal article" date="2023" name="Insect Mol. Biol.">
        <title>Genome sequencing provides insights into the evolution of gene families encoding plant cell wall-degrading enzymes in longhorned beetles.</title>
        <authorList>
            <person name="Shin N.R."/>
            <person name="Okamura Y."/>
            <person name="Kirsch R."/>
            <person name="Pauchet Y."/>
        </authorList>
    </citation>
    <scope>NUCLEOTIDE SEQUENCE</scope>
    <source>
        <strain evidence="8">RBIC_L_NR</strain>
    </source>
</reference>
<evidence type="ECO:0000256" key="2">
    <source>
        <dbReference type="ARBA" id="ARBA00022729"/>
    </source>
</evidence>
<name>A0AAV8ZXF1_9CUCU</name>
<dbReference type="Gene3D" id="2.170.140.10">
    <property type="entry name" value="Chitin binding domain"/>
    <property type="match status" value="1"/>
</dbReference>
<feature type="compositionally biased region" description="Gly residues" evidence="6">
    <location>
        <begin position="23"/>
        <end position="34"/>
    </location>
</feature>
<evidence type="ECO:0000313" key="8">
    <source>
        <dbReference type="EMBL" id="KAJ8972125.1"/>
    </source>
</evidence>
<feature type="domain" description="Chitin-binding type-2" evidence="7">
    <location>
        <begin position="80"/>
        <end position="136"/>
    </location>
</feature>
<evidence type="ECO:0000256" key="4">
    <source>
        <dbReference type="ARBA" id="ARBA00023157"/>
    </source>
</evidence>
<dbReference type="Pfam" id="PF01607">
    <property type="entry name" value="CBM_14"/>
    <property type="match status" value="1"/>
</dbReference>
<dbReference type="EMBL" id="JANEYF010000117">
    <property type="protein sequence ID" value="KAJ8972125.1"/>
    <property type="molecule type" value="Genomic_DNA"/>
</dbReference>
<evidence type="ECO:0000256" key="6">
    <source>
        <dbReference type="SAM" id="MobiDB-lite"/>
    </source>
</evidence>
<dbReference type="InterPro" id="IPR002557">
    <property type="entry name" value="Chitin-bd_dom"/>
</dbReference>
<dbReference type="PROSITE" id="PS50940">
    <property type="entry name" value="CHIT_BIND_II"/>
    <property type="match status" value="1"/>
</dbReference>
<organism evidence="8 9">
    <name type="scientific">Rhamnusium bicolor</name>
    <dbReference type="NCBI Taxonomy" id="1586634"/>
    <lineage>
        <taxon>Eukaryota</taxon>
        <taxon>Metazoa</taxon>
        <taxon>Ecdysozoa</taxon>
        <taxon>Arthropoda</taxon>
        <taxon>Hexapoda</taxon>
        <taxon>Insecta</taxon>
        <taxon>Pterygota</taxon>
        <taxon>Neoptera</taxon>
        <taxon>Endopterygota</taxon>
        <taxon>Coleoptera</taxon>
        <taxon>Polyphaga</taxon>
        <taxon>Cucujiformia</taxon>
        <taxon>Chrysomeloidea</taxon>
        <taxon>Cerambycidae</taxon>
        <taxon>Lepturinae</taxon>
        <taxon>Rhagiini</taxon>
        <taxon>Rhamnusium</taxon>
    </lineage>
</organism>
<keyword evidence="5" id="KW-0325">Glycoprotein</keyword>
<evidence type="ECO:0000256" key="5">
    <source>
        <dbReference type="ARBA" id="ARBA00023180"/>
    </source>
</evidence>
<proteinExistence type="predicted"/>
<dbReference type="InterPro" id="IPR036508">
    <property type="entry name" value="Chitin-bd_dom_sf"/>
</dbReference>
<keyword evidence="3" id="KW-0677">Repeat</keyword>
<protein>
    <recommendedName>
        <fullName evidence="7">Chitin-binding type-2 domain-containing protein</fullName>
    </recommendedName>
</protein>
<keyword evidence="2" id="KW-0732">Signal</keyword>
<dbReference type="PANTHER" id="PTHR23301">
    <property type="entry name" value="CHITIN BINDING PERITROPHIN-A"/>
    <property type="match status" value="1"/>
</dbReference>
<keyword evidence="9" id="KW-1185">Reference proteome</keyword>
<evidence type="ECO:0000256" key="1">
    <source>
        <dbReference type="ARBA" id="ARBA00022669"/>
    </source>
</evidence>
<dbReference type="InterPro" id="IPR051940">
    <property type="entry name" value="Chitin_bind-dev_reg"/>
</dbReference>
<accession>A0AAV8ZXF1</accession>
<gene>
    <name evidence="8" type="ORF">NQ314_000351</name>
</gene>
<dbReference type="SUPFAM" id="SSF57625">
    <property type="entry name" value="Invertebrate chitin-binding proteins"/>
    <property type="match status" value="1"/>
</dbReference>
<evidence type="ECO:0000256" key="3">
    <source>
        <dbReference type="ARBA" id="ARBA00022737"/>
    </source>
</evidence>